<sequence>MVMADEEYLAHYLTVAPILTDLLPNDFCVAVTDKEKYLVAKPSAKINLNITPGTPLKPGTSVAKAVAENGRFVVRGDKSLFGVPYIAYAYPIRNSQGEAIGAISVAEPVDRQERLKEMADKLTDSISTLAGTAEEISAQTQQIADISGTVAQTAAVSAARVRETDEVLQVIKDITAQTNLLGLNAAIEAARVGEQGRGFGVVAEEIRKLAATSGNSVKRIEGIIRTVQADSEDNYRQMHEVKEVITQVAGAITHVAKETEQIGELAGELDGMAESLLTAEV</sequence>
<comment type="caution">
    <text evidence="4">The sequence shown here is derived from an EMBL/GenBank/DDBJ whole genome shotgun (WGS) entry which is preliminary data.</text>
</comment>
<protein>
    <submittedName>
        <fullName evidence="4">Methyl-accepting chemotaxis protein</fullName>
    </submittedName>
</protein>
<organism evidence="4 5">
    <name type="scientific">Anaeroselena agilis</name>
    <dbReference type="NCBI Taxonomy" id="3063788"/>
    <lineage>
        <taxon>Bacteria</taxon>
        <taxon>Bacillati</taxon>
        <taxon>Bacillota</taxon>
        <taxon>Negativicutes</taxon>
        <taxon>Acetonemataceae</taxon>
        <taxon>Anaeroselena</taxon>
    </lineage>
</organism>
<dbReference type="RefSeq" id="WP_413779983.1">
    <property type="nucleotide sequence ID" value="NZ_JAUOZS010000001.1"/>
</dbReference>
<dbReference type="Proteomes" id="UP001254848">
    <property type="component" value="Unassembled WGS sequence"/>
</dbReference>
<dbReference type="PROSITE" id="PS50111">
    <property type="entry name" value="CHEMOTAXIS_TRANSDUC_2"/>
    <property type="match status" value="1"/>
</dbReference>
<keyword evidence="5" id="KW-1185">Reference proteome</keyword>
<evidence type="ECO:0000313" key="5">
    <source>
        <dbReference type="Proteomes" id="UP001254848"/>
    </source>
</evidence>
<dbReference type="Gene3D" id="1.10.287.950">
    <property type="entry name" value="Methyl-accepting chemotaxis protein"/>
    <property type="match status" value="1"/>
</dbReference>
<name>A0ABU3NYT9_9FIRM</name>
<proteinExistence type="predicted"/>
<dbReference type="Pfam" id="PF00015">
    <property type="entry name" value="MCPsignal"/>
    <property type="match status" value="1"/>
</dbReference>
<dbReference type="SMART" id="SM00283">
    <property type="entry name" value="MA"/>
    <property type="match status" value="1"/>
</dbReference>
<dbReference type="SUPFAM" id="SSF58104">
    <property type="entry name" value="Methyl-accepting chemotaxis protein (MCP) signaling domain"/>
    <property type="match status" value="1"/>
</dbReference>
<dbReference type="PANTHER" id="PTHR32089">
    <property type="entry name" value="METHYL-ACCEPTING CHEMOTAXIS PROTEIN MCPB"/>
    <property type="match status" value="1"/>
</dbReference>
<keyword evidence="1 2" id="KW-0807">Transducer</keyword>
<dbReference type="EMBL" id="JAUOZS010000001">
    <property type="protein sequence ID" value="MDT8901472.1"/>
    <property type="molecule type" value="Genomic_DNA"/>
</dbReference>
<evidence type="ECO:0000313" key="4">
    <source>
        <dbReference type="EMBL" id="MDT8901472.1"/>
    </source>
</evidence>
<gene>
    <name evidence="4" type="ORF">Q4T40_09490</name>
</gene>
<dbReference type="SUPFAM" id="SSF103190">
    <property type="entry name" value="Sensory domain-like"/>
    <property type="match status" value="1"/>
</dbReference>
<dbReference type="InterPro" id="IPR029151">
    <property type="entry name" value="Sensor-like_sf"/>
</dbReference>
<evidence type="ECO:0000259" key="3">
    <source>
        <dbReference type="PROSITE" id="PS50111"/>
    </source>
</evidence>
<dbReference type="InterPro" id="IPR004089">
    <property type="entry name" value="MCPsignal_dom"/>
</dbReference>
<feature type="domain" description="Methyl-accepting transducer" evidence="3">
    <location>
        <begin position="102"/>
        <end position="281"/>
    </location>
</feature>
<evidence type="ECO:0000256" key="1">
    <source>
        <dbReference type="ARBA" id="ARBA00023224"/>
    </source>
</evidence>
<evidence type="ECO:0000256" key="2">
    <source>
        <dbReference type="PROSITE-ProRule" id="PRU00284"/>
    </source>
</evidence>
<accession>A0ABU3NYT9</accession>
<dbReference type="PANTHER" id="PTHR32089:SF112">
    <property type="entry name" value="LYSOZYME-LIKE PROTEIN-RELATED"/>
    <property type="match status" value="1"/>
</dbReference>
<reference evidence="4 5" key="1">
    <citation type="submission" date="2023-07" db="EMBL/GenBank/DDBJ databases">
        <title>The novel representative of Negativicutes class, Anaeroselena agilis gen. nov. sp. nov.</title>
        <authorList>
            <person name="Prokofeva M.I."/>
            <person name="Elcheninov A.G."/>
            <person name="Klyukina A."/>
            <person name="Kublanov I.V."/>
            <person name="Frolov E.N."/>
            <person name="Podosokorskaya O.A."/>
        </authorList>
    </citation>
    <scope>NUCLEOTIDE SEQUENCE [LARGE SCALE GENOMIC DNA]</scope>
    <source>
        <strain evidence="4 5">4137-cl</strain>
    </source>
</reference>